<name>A0AAI9TS17_PENTH</name>
<organism evidence="1 2">
    <name type="scientific">Penicillium thymicola</name>
    <dbReference type="NCBI Taxonomy" id="293382"/>
    <lineage>
        <taxon>Eukaryota</taxon>
        <taxon>Fungi</taxon>
        <taxon>Dikarya</taxon>
        <taxon>Ascomycota</taxon>
        <taxon>Pezizomycotina</taxon>
        <taxon>Eurotiomycetes</taxon>
        <taxon>Eurotiomycetidae</taxon>
        <taxon>Eurotiales</taxon>
        <taxon>Aspergillaceae</taxon>
        <taxon>Penicillium</taxon>
    </lineage>
</organism>
<evidence type="ECO:0000313" key="1">
    <source>
        <dbReference type="EMBL" id="KAJ9491659.1"/>
    </source>
</evidence>
<comment type="caution">
    <text evidence="1">The sequence shown here is derived from an EMBL/GenBank/DDBJ whole genome shotgun (WGS) entry which is preliminary data.</text>
</comment>
<dbReference type="Proteomes" id="UP001227192">
    <property type="component" value="Unassembled WGS sequence"/>
</dbReference>
<evidence type="ECO:0000313" key="2">
    <source>
        <dbReference type="Proteomes" id="UP001227192"/>
    </source>
</evidence>
<reference evidence="1" key="2">
    <citation type="journal article" date="2016" name="Fungal Biol.">
        <title>Ochratoxin A production by Penicillium thymicola.</title>
        <authorList>
            <person name="Nguyen H.D.T."/>
            <person name="McMullin D.R."/>
            <person name="Ponomareva E."/>
            <person name="Riley R."/>
            <person name="Pomraning K.R."/>
            <person name="Baker S.E."/>
            <person name="Seifert K.A."/>
        </authorList>
    </citation>
    <scope>NUCLEOTIDE SEQUENCE</scope>
    <source>
        <strain evidence="1">DAOM 180753</strain>
    </source>
</reference>
<dbReference type="AlphaFoldDB" id="A0AAI9TS17"/>
<reference evidence="1" key="1">
    <citation type="submission" date="2015-06" db="EMBL/GenBank/DDBJ databases">
        <authorList>
            <person name="Nguyen H."/>
        </authorList>
    </citation>
    <scope>NUCLEOTIDE SEQUENCE</scope>
    <source>
        <strain evidence="1">DAOM 180753</strain>
    </source>
</reference>
<sequence length="66" mass="7354">MSTSVQPGMDELIVPKSFRVLAPHCAFQRAEAQLGVRYVNLPDILSRASFVYDYISLINLKPIVSS</sequence>
<keyword evidence="2" id="KW-1185">Reference proteome</keyword>
<dbReference type="EMBL" id="LACB01000027">
    <property type="protein sequence ID" value="KAJ9491659.1"/>
    <property type="molecule type" value="Genomic_DNA"/>
</dbReference>
<accession>A0AAI9TS17</accession>
<proteinExistence type="predicted"/>
<protein>
    <submittedName>
        <fullName evidence="1">Uncharacterized protein</fullName>
    </submittedName>
</protein>
<gene>
    <name evidence="1" type="ORF">VN97_g1587</name>
</gene>